<dbReference type="SUPFAM" id="SSF56925">
    <property type="entry name" value="OMPA-like"/>
    <property type="match status" value="1"/>
</dbReference>
<dbReference type="Gene3D" id="2.40.160.20">
    <property type="match status" value="1"/>
</dbReference>
<dbReference type="RefSeq" id="WP_102244915.1">
    <property type="nucleotide sequence ID" value="NZ_CP025704.1"/>
</dbReference>
<evidence type="ECO:0000313" key="2">
    <source>
        <dbReference type="Proteomes" id="UP000235584"/>
    </source>
</evidence>
<organism evidence="1 2">
    <name type="scientific">Bacteriovorax stolpii</name>
    <name type="common">Bdellovibrio stolpii</name>
    <dbReference type="NCBI Taxonomy" id="960"/>
    <lineage>
        <taxon>Bacteria</taxon>
        <taxon>Pseudomonadati</taxon>
        <taxon>Bdellovibrionota</taxon>
        <taxon>Bacteriovoracia</taxon>
        <taxon>Bacteriovoracales</taxon>
        <taxon>Bacteriovoracaceae</taxon>
        <taxon>Bacteriovorax</taxon>
    </lineage>
</organism>
<sequence length="226" mass="25181">MLNNILKIVLMTPVFMAGVFVSPAQAQEKQIKPNIHVLTGEESAKKVNNNIPSASDSRIPDEINKHSIGIGVGQTFLRSDFHDHGTDKITPDLYYNYSASYSFDFMANLHWSKHKYLNRDVTIKGLALSIKGKGFQFDAFSPFVLGGFGFYEPTATRNINGVLTKTREQLVFGMNLGAGVELRLNSQATVGVIAHYHDPFDVRQENGPDLEGSYMKLLILGMYTFN</sequence>
<proteinExistence type="predicted"/>
<dbReference type="InterPro" id="IPR011250">
    <property type="entry name" value="OMP/PagP_B-barrel"/>
</dbReference>
<dbReference type="AlphaFoldDB" id="A0A2K9NXZ3"/>
<evidence type="ECO:0000313" key="1">
    <source>
        <dbReference type="EMBL" id="AUN99624.1"/>
    </source>
</evidence>
<dbReference type="Proteomes" id="UP000235584">
    <property type="component" value="Chromosome"/>
</dbReference>
<keyword evidence="2" id="KW-1185">Reference proteome</keyword>
<gene>
    <name evidence="1" type="ORF">C0V70_16220</name>
</gene>
<accession>A0A2K9NXZ3</accession>
<dbReference type="KEGG" id="bsto:C0V70_16220"/>
<dbReference type="OrthoDB" id="5292106at2"/>
<protein>
    <submittedName>
        <fullName evidence="1">Uncharacterized protein</fullName>
    </submittedName>
</protein>
<name>A0A2K9NXZ3_BACTC</name>
<dbReference type="EMBL" id="CP025704">
    <property type="protein sequence ID" value="AUN99624.1"/>
    <property type="molecule type" value="Genomic_DNA"/>
</dbReference>
<reference evidence="1 2" key="1">
    <citation type="submission" date="2018-01" db="EMBL/GenBank/DDBJ databases">
        <title>Complete genome sequence of Bacteriovorax stolpii DSM12778.</title>
        <authorList>
            <person name="Tang B."/>
            <person name="Chang J."/>
        </authorList>
    </citation>
    <scope>NUCLEOTIDE SEQUENCE [LARGE SCALE GENOMIC DNA]</scope>
    <source>
        <strain evidence="1 2">DSM 12778</strain>
    </source>
</reference>